<comment type="caution">
    <text evidence="2">The sequence shown here is derived from an EMBL/GenBank/DDBJ whole genome shotgun (WGS) entry which is preliminary data.</text>
</comment>
<organism evidence="2 3">
    <name type="scientific">Tumebacillus lipolyticus</name>
    <dbReference type="NCBI Taxonomy" id="1280370"/>
    <lineage>
        <taxon>Bacteria</taxon>
        <taxon>Bacillati</taxon>
        <taxon>Bacillota</taxon>
        <taxon>Bacilli</taxon>
        <taxon>Bacillales</taxon>
        <taxon>Alicyclobacillaceae</taxon>
        <taxon>Tumebacillus</taxon>
    </lineage>
</organism>
<feature type="transmembrane region" description="Helical" evidence="1">
    <location>
        <begin position="140"/>
        <end position="164"/>
    </location>
</feature>
<sequence>MNLPLQVYDFIAVLFPGVLLLGIVKREAPGLPIWNDGMQFGTLALLLVIGYLAGQLLAQIARTIESEPTTSWLLQIGRRKRRRRGRLEGRLSSLRFTTQLNEAILSSLSDFYGRPVQPNDPDLFNLAFSPVQDKMIKRDLFLALANMMRSLAVLGFFYGVYLAVEIVLSLVLKWQFDLYAIPLLVLSLLGYIFFRRGFLEYESIASKIPFLAFLAWYRQQKMLKG</sequence>
<keyword evidence="1" id="KW-1133">Transmembrane helix</keyword>
<dbReference type="Proteomes" id="UP001597343">
    <property type="component" value="Unassembled WGS sequence"/>
</dbReference>
<accession>A0ABW4ZS70</accession>
<protein>
    <submittedName>
        <fullName evidence="2">Uncharacterized protein</fullName>
    </submittedName>
</protein>
<keyword evidence="1" id="KW-0472">Membrane</keyword>
<keyword evidence="3" id="KW-1185">Reference proteome</keyword>
<feature type="transmembrane region" description="Helical" evidence="1">
    <location>
        <begin position="7"/>
        <end position="25"/>
    </location>
</feature>
<feature type="transmembrane region" description="Helical" evidence="1">
    <location>
        <begin position="37"/>
        <end position="58"/>
    </location>
</feature>
<gene>
    <name evidence="2" type="ORF">ACFSOY_00290</name>
</gene>
<dbReference type="EMBL" id="JBHUIO010000002">
    <property type="protein sequence ID" value="MFD2168456.1"/>
    <property type="molecule type" value="Genomic_DNA"/>
</dbReference>
<dbReference type="RefSeq" id="WP_386043192.1">
    <property type="nucleotide sequence ID" value="NZ_JBHUIO010000002.1"/>
</dbReference>
<feature type="transmembrane region" description="Helical" evidence="1">
    <location>
        <begin position="176"/>
        <end position="194"/>
    </location>
</feature>
<name>A0ABW4ZS70_9BACL</name>
<evidence type="ECO:0000256" key="1">
    <source>
        <dbReference type="SAM" id="Phobius"/>
    </source>
</evidence>
<proteinExistence type="predicted"/>
<reference evidence="3" key="1">
    <citation type="journal article" date="2019" name="Int. J. Syst. Evol. Microbiol.">
        <title>The Global Catalogue of Microorganisms (GCM) 10K type strain sequencing project: providing services to taxonomists for standard genome sequencing and annotation.</title>
        <authorList>
            <consortium name="The Broad Institute Genomics Platform"/>
            <consortium name="The Broad Institute Genome Sequencing Center for Infectious Disease"/>
            <person name="Wu L."/>
            <person name="Ma J."/>
        </authorList>
    </citation>
    <scope>NUCLEOTIDE SEQUENCE [LARGE SCALE GENOMIC DNA]</scope>
    <source>
        <strain evidence="3">CGMCC 1.13574</strain>
    </source>
</reference>
<evidence type="ECO:0000313" key="2">
    <source>
        <dbReference type="EMBL" id="MFD2168456.1"/>
    </source>
</evidence>
<keyword evidence="1" id="KW-0812">Transmembrane</keyword>
<evidence type="ECO:0000313" key="3">
    <source>
        <dbReference type="Proteomes" id="UP001597343"/>
    </source>
</evidence>